<accession>A0ABY1Q899</accession>
<evidence type="ECO:0008006" key="5">
    <source>
        <dbReference type="Google" id="ProtNLM"/>
    </source>
</evidence>
<dbReference type="EMBL" id="FXUI01000003">
    <property type="protein sequence ID" value="SMP62385.1"/>
    <property type="molecule type" value="Genomic_DNA"/>
</dbReference>
<comment type="caution">
    <text evidence="3">The sequence shown here is derived from an EMBL/GenBank/DDBJ whole genome shotgun (WGS) entry which is preliminary data.</text>
</comment>
<protein>
    <recommendedName>
        <fullName evidence="5">Transmembrane protein PGPGW</fullName>
    </recommendedName>
</protein>
<keyword evidence="2" id="KW-0812">Transmembrane</keyword>
<name>A0ABY1Q899_9SPHN</name>
<evidence type="ECO:0000313" key="4">
    <source>
        <dbReference type="Proteomes" id="UP001157910"/>
    </source>
</evidence>
<gene>
    <name evidence="3" type="ORF">SAMN06296065_103473</name>
</gene>
<feature type="transmembrane region" description="Helical" evidence="2">
    <location>
        <begin position="38"/>
        <end position="60"/>
    </location>
</feature>
<organism evidence="3 4">
    <name type="scientific">Novosphingobium panipatense</name>
    <dbReference type="NCBI Taxonomy" id="428991"/>
    <lineage>
        <taxon>Bacteria</taxon>
        <taxon>Pseudomonadati</taxon>
        <taxon>Pseudomonadota</taxon>
        <taxon>Alphaproteobacteria</taxon>
        <taxon>Sphingomonadales</taxon>
        <taxon>Sphingomonadaceae</taxon>
        <taxon>Novosphingobium</taxon>
    </lineage>
</organism>
<keyword evidence="2" id="KW-1133">Transmembrane helix</keyword>
<proteinExistence type="predicted"/>
<reference evidence="3 4" key="1">
    <citation type="submission" date="2017-05" db="EMBL/GenBank/DDBJ databases">
        <authorList>
            <person name="Varghese N."/>
            <person name="Submissions S."/>
        </authorList>
    </citation>
    <scope>NUCLEOTIDE SEQUENCE [LARGE SCALE GENOMIC DNA]</scope>
    <source>
        <strain evidence="3 4">SM16</strain>
    </source>
</reference>
<feature type="transmembrane region" description="Helical" evidence="2">
    <location>
        <begin position="66"/>
        <end position="85"/>
    </location>
</feature>
<sequence length="137" mass="14815">MMTGRDNACGMAPGEQLNPADSDESLVEEESVREDVRAFGYLSILLLLPTLAFGAVFSALLDLPGWTVLLLAVPVLLAPRLYALWRLDQSSLRVKIAGVFPSRAARRKWLIIAAVVVLAEMLAHVLAPHVLGSAPGW</sequence>
<keyword evidence="4" id="KW-1185">Reference proteome</keyword>
<evidence type="ECO:0000256" key="2">
    <source>
        <dbReference type="SAM" id="Phobius"/>
    </source>
</evidence>
<evidence type="ECO:0000313" key="3">
    <source>
        <dbReference type="EMBL" id="SMP62385.1"/>
    </source>
</evidence>
<keyword evidence="2" id="KW-0472">Membrane</keyword>
<dbReference type="Proteomes" id="UP001157910">
    <property type="component" value="Unassembled WGS sequence"/>
</dbReference>
<feature type="transmembrane region" description="Helical" evidence="2">
    <location>
        <begin position="109"/>
        <end position="131"/>
    </location>
</feature>
<feature type="region of interest" description="Disordered" evidence="1">
    <location>
        <begin position="1"/>
        <end position="24"/>
    </location>
</feature>
<evidence type="ECO:0000256" key="1">
    <source>
        <dbReference type="SAM" id="MobiDB-lite"/>
    </source>
</evidence>